<dbReference type="Pfam" id="PF07501">
    <property type="entry name" value="G5"/>
    <property type="match status" value="1"/>
</dbReference>
<keyword evidence="2" id="KW-0134">Cell wall</keyword>
<feature type="non-terminal residue" evidence="9">
    <location>
        <position position="1"/>
    </location>
</feature>
<evidence type="ECO:0000256" key="2">
    <source>
        <dbReference type="ARBA" id="ARBA00022512"/>
    </source>
</evidence>
<gene>
    <name evidence="9" type="ORF">EQ812_12870</name>
</gene>
<evidence type="ECO:0000256" key="6">
    <source>
        <dbReference type="ARBA" id="ARBA00023088"/>
    </source>
</evidence>
<dbReference type="EMBL" id="SCHB01000105">
    <property type="protein sequence ID" value="TBW68657.1"/>
    <property type="molecule type" value="Genomic_DNA"/>
</dbReference>
<dbReference type="PANTHER" id="PTHR37824:SF1">
    <property type="entry name" value="IRON-REGULATED SURFACE DETERMINANT PROTEIN C"/>
    <property type="match status" value="1"/>
</dbReference>
<comment type="subcellular location">
    <subcellularLocation>
        <location evidence="1">Secreted</location>
        <location evidence="1">Cell wall</location>
        <topology evidence="1">Peptidoglycan-anchor</topology>
    </subcellularLocation>
</comment>
<feature type="non-terminal residue" evidence="9">
    <location>
        <position position="162"/>
    </location>
</feature>
<proteinExistence type="predicted"/>
<keyword evidence="5" id="KW-0677">Repeat</keyword>
<evidence type="ECO:0000259" key="8">
    <source>
        <dbReference type="PROSITE" id="PS51109"/>
    </source>
</evidence>
<sequence>QPGKPGVKNPDTGEVVTPPVDDVTKYGPVDGDPITSTEEIPFDKKREFDPNLAPGTEKVVQKGEPGTKTITTPTTKNPLTGEKVGEGEPTEKITKQPVDEIVHYGGEEIKPGHKDEFDPNAPKGSQEDVPGKPGVKNPDTGEVVTPPVDDVTKYGPVDGDPI</sequence>
<dbReference type="InterPro" id="IPR011098">
    <property type="entry name" value="G5_dom"/>
</dbReference>
<dbReference type="PANTHER" id="PTHR37824">
    <property type="entry name" value="IRON-REGULATED SURFACE DETERMINANT PROTEIN C"/>
    <property type="match status" value="1"/>
</dbReference>
<dbReference type="SMART" id="SM01208">
    <property type="entry name" value="G5"/>
    <property type="match status" value="1"/>
</dbReference>
<feature type="compositionally biased region" description="Basic and acidic residues" evidence="7">
    <location>
        <begin position="83"/>
        <end position="117"/>
    </location>
</feature>
<feature type="region of interest" description="Disordered" evidence="7">
    <location>
        <begin position="1"/>
        <end position="162"/>
    </location>
</feature>
<dbReference type="AlphaFoldDB" id="A0A4Q9W1G4"/>
<evidence type="ECO:0000256" key="1">
    <source>
        <dbReference type="ARBA" id="ARBA00004168"/>
    </source>
</evidence>
<keyword evidence="3" id="KW-0964">Secreted</keyword>
<keyword evidence="4" id="KW-0732">Signal</keyword>
<accession>A0A4Q9W1G4</accession>
<evidence type="ECO:0000256" key="4">
    <source>
        <dbReference type="ARBA" id="ARBA00022729"/>
    </source>
</evidence>
<evidence type="ECO:0000256" key="3">
    <source>
        <dbReference type="ARBA" id="ARBA00022525"/>
    </source>
</evidence>
<dbReference type="InterPro" id="IPR031477">
    <property type="entry name" value="SasG_E"/>
</dbReference>
<protein>
    <submittedName>
        <fullName evidence="9">Accumulation-associated protein</fullName>
    </submittedName>
</protein>
<organism evidence="9 10">
    <name type="scientific">Staphylococcus lugdunensis</name>
    <dbReference type="NCBI Taxonomy" id="28035"/>
    <lineage>
        <taxon>Bacteria</taxon>
        <taxon>Bacillati</taxon>
        <taxon>Bacillota</taxon>
        <taxon>Bacilli</taxon>
        <taxon>Bacillales</taxon>
        <taxon>Staphylococcaceae</taxon>
        <taxon>Staphylococcus</taxon>
    </lineage>
</organism>
<comment type="caution">
    <text evidence="9">The sequence shown here is derived from an EMBL/GenBank/DDBJ whole genome shotgun (WGS) entry which is preliminary data.</text>
</comment>
<dbReference type="Gene3D" id="2.20.230.30">
    <property type="match status" value="1"/>
</dbReference>
<feature type="compositionally biased region" description="Low complexity" evidence="7">
    <location>
        <begin position="62"/>
        <end position="81"/>
    </location>
</feature>
<evidence type="ECO:0000256" key="7">
    <source>
        <dbReference type="SAM" id="MobiDB-lite"/>
    </source>
</evidence>
<dbReference type="PROSITE" id="PS51109">
    <property type="entry name" value="G5"/>
    <property type="match status" value="1"/>
</dbReference>
<dbReference type="RefSeq" id="WP_206170357.1">
    <property type="nucleotide sequence ID" value="NZ_SCHB01000105.1"/>
</dbReference>
<evidence type="ECO:0000313" key="10">
    <source>
        <dbReference type="Proteomes" id="UP000293637"/>
    </source>
</evidence>
<dbReference type="Pfam" id="PF17041">
    <property type="entry name" value="SasG_E"/>
    <property type="match status" value="2"/>
</dbReference>
<reference evidence="9 10" key="1">
    <citation type="journal article" date="2019" name="Sci. Transl. Med.">
        <title>Quorum sensing between bacterial species on the skin protects against epidermal injury in atopic dermatitis.</title>
        <authorList>
            <person name="Williams M.R."/>
        </authorList>
    </citation>
    <scope>NUCLEOTIDE SEQUENCE [LARGE SCALE GENOMIC DNA]</scope>
    <source>
        <strain evidence="9 10">E7</strain>
    </source>
</reference>
<dbReference type="Gene3D" id="2.20.230.10">
    <property type="entry name" value="Resuscitation-promoting factor rpfb"/>
    <property type="match status" value="1"/>
</dbReference>
<evidence type="ECO:0000313" key="9">
    <source>
        <dbReference type="EMBL" id="TBW68657.1"/>
    </source>
</evidence>
<dbReference type="Proteomes" id="UP000293637">
    <property type="component" value="Unassembled WGS sequence"/>
</dbReference>
<evidence type="ECO:0000256" key="5">
    <source>
        <dbReference type="ARBA" id="ARBA00022737"/>
    </source>
</evidence>
<feature type="domain" description="G5" evidence="8">
    <location>
        <begin position="26"/>
        <end position="108"/>
    </location>
</feature>
<dbReference type="InterPro" id="IPR050436">
    <property type="entry name" value="IsdA"/>
</dbReference>
<keyword evidence="6" id="KW-0572">Peptidoglycan-anchor</keyword>
<name>A0A4Q9W1G4_STALU</name>